<organism evidence="9 10">
    <name type="scientific">Palaeococcus pacificus DY20341</name>
    <dbReference type="NCBI Taxonomy" id="1343739"/>
    <lineage>
        <taxon>Archaea</taxon>
        <taxon>Methanobacteriati</taxon>
        <taxon>Methanobacteriota</taxon>
        <taxon>Thermococci</taxon>
        <taxon>Thermococcales</taxon>
        <taxon>Thermococcaceae</taxon>
        <taxon>Palaeococcus</taxon>
    </lineage>
</organism>
<dbReference type="GO" id="GO:0005524">
    <property type="term" value="F:ATP binding"/>
    <property type="evidence" value="ECO:0007669"/>
    <property type="project" value="UniProtKB-UniRule"/>
</dbReference>
<dbReference type="NCBIfam" id="NF003049">
    <property type="entry name" value="PRK03963.1"/>
    <property type="match status" value="1"/>
</dbReference>
<reference evidence="10" key="1">
    <citation type="submission" date="2013-06" db="EMBL/GenBank/DDBJ databases">
        <title>Complete Genome Sequence of Hyperthermophilic Palaeococcus pacificus DY20341T, Isolated from a Deep-Sea Hydrothermal Sediments.</title>
        <authorList>
            <person name="Zeng X."/>
            <person name="Shao Z."/>
        </authorList>
    </citation>
    <scope>NUCLEOTIDE SEQUENCE [LARGE SCALE GENOMIC DNA]</scope>
    <source>
        <strain evidence="10">DY20341</strain>
    </source>
</reference>
<gene>
    <name evidence="7" type="primary">atpE</name>
    <name evidence="9" type="ORF">PAP_09410</name>
</gene>
<keyword evidence="4 7" id="KW-0406">Ion transport</keyword>
<dbReference type="STRING" id="1343739.PAP_09410"/>
<dbReference type="InterPro" id="IPR002842">
    <property type="entry name" value="ATPase_V1_Esu"/>
</dbReference>
<proteinExistence type="inferred from homology"/>
<comment type="function">
    <text evidence="7">Component of the A-type ATP synthase that produces ATP from ADP in the presence of a proton gradient across the membrane.</text>
</comment>
<accession>A0A075M0E7</accession>
<dbReference type="GO" id="GO:0046933">
    <property type="term" value="F:proton-transporting ATP synthase activity, rotational mechanism"/>
    <property type="evidence" value="ECO:0007669"/>
    <property type="project" value="UniProtKB-UniRule"/>
</dbReference>
<dbReference type="GeneID" id="24842979"/>
<dbReference type="GO" id="GO:0046961">
    <property type="term" value="F:proton-transporting ATPase activity, rotational mechanism"/>
    <property type="evidence" value="ECO:0007669"/>
    <property type="project" value="InterPro"/>
</dbReference>
<evidence type="ECO:0000256" key="8">
    <source>
        <dbReference type="SAM" id="Coils"/>
    </source>
</evidence>
<dbReference type="HOGENOM" id="CLU_105846_1_0_2"/>
<evidence type="ECO:0000256" key="7">
    <source>
        <dbReference type="HAMAP-Rule" id="MF_00311"/>
    </source>
</evidence>
<dbReference type="Gene3D" id="1.20.5.620">
    <property type="entry name" value="F1F0 ATP synthase subunit B, membrane domain"/>
    <property type="match status" value="1"/>
</dbReference>
<dbReference type="GO" id="GO:0033178">
    <property type="term" value="C:proton-transporting two-sector ATPase complex, catalytic domain"/>
    <property type="evidence" value="ECO:0007669"/>
    <property type="project" value="InterPro"/>
</dbReference>
<dbReference type="AlphaFoldDB" id="A0A075M0E7"/>
<evidence type="ECO:0000256" key="5">
    <source>
        <dbReference type="ARBA" id="ARBA00023136"/>
    </source>
</evidence>
<evidence type="ECO:0000313" key="10">
    <source>
        <dbReference type="Proteomes" id="UP000027981"/>
    </source>
</evidence>
<comment type="subcellular location">
    <subcellularLocation>
        <location evidence="7">Cell membrane</location>
        <topology evidence="7">Peripheral membrane protein</topology>
    </subcellularLocation>
</comment>
<dbReference type="SUPFAM" id="SSF81573">
    <property type="entry name" value="F1F0 ATP synthase subunit B, membrane domain"/>
    <property type="match status" value="1"/>
</dbReference>
<keyword evidence="6 7" id="KW-0066">ATP synthesis</keyword>
<evidence type="ECO:0000256" key="3">
    <source>
        <dbReference type="ARBA" id="ARBA00022781"/>
    </source>
</evidence>
<reference evidence="9 10" key="2">
    <citation type="journal article" date="2015" name="Genome Announc.">
        <title>Complete Genome Sequence of Hyperthermophilic Piezophilic Archaeon Palaeococcus pacificus DY20341T, Isolated from Deep-Sea Hydrothermal Sediments.</title>
        <authorList>
            <person name="Zeng X."/>
            <person name="Jebbar M."/>
            <person name="Shao Z."/>
        </authorList>
    </citation>
    <scope>NUCLEOTIDE SEQUENCE [LARGE SCALE GENOMIC DNA]</scope>
    <source>
        <strain evidence="9 10">DY20341</strain>
    </source>
</reference>
<dbReference type="Pfam" id="PF01991">
    <property type="entry name" value="vATP-synt_E"/>
    <property type="match status" value="1"/>
</dbReference>
<evidence type="ECO:0000256" key="2">
    <source>
        <dbReference type="ARBA" id="ARBA00022448"/>
    </source>
</evidence>
<dbReference type="SUPFAM" id="SSF160527">
    <property type="entry name" value="V-type ATPase subunit E-like"/>
    <property type="match status" value="1"/>
</dbReference>
<dbReference type="OrthoDB" id="4691at2157"/>
<protein>
    <recommendedName>
        <fullName evidence="7">A-type ATP synthase subunit E</fullName>
    </recommendedName>
</protein>
<sequence>MEGAKLIIEEINREAEQKIKYLLNEANAQAEQIKKEAEERAKSKAEWIIRKAQTQAEIEKQRIIANAKLEARKKKLQEQEKLINEVFESLKEKLASMPEDEYLETLKLLILDSLRELEVESVKISSNEKTLELLKSKSRAVKTFITKNLGKKVNIEFGEPINTIGGVLVKSEDGSVRVDNTFEARIERMKSELRAKIAKAIFG</sequence>
<feature type="coiled-coil region" evidence="8">
    <location>
        <begin position="12"/>
        <end position="93"/>
    </location>
</feature>
<comment type="similarity">
    <text evidence="1 7">Belongs to the V-ATPase E subunit family.</text>
</comment>
<evidence type="ECO:0000256" key="6">
    <source>
        <dbReference type="ARBA" id="ARBA00023310"/>
    </source>
</evidence>
<dbReference type="Proteomes" id="UP000027981">
    <property type="component" value="Chromosome"/>
</dbReference>
<keyword evidence="3 7" id="KW-0375">Hydrogen ion transport</keyword>
<evidence type="ECO:0000313" key="9">
    <source>
        <dbReference type="EMBL" id="AIF70258.1"/>
    </source>
</evidence>
<keyword evidence="2 7" id="KW-0813">Transport</keyword>
<keyword evidence="10" id="KW-1185">Reference proteome</keyword>
<dbReference type="EMBL" id="CP006019">
    <property type="protein sequence ID" value="AIF70258.1"/>
    <property type="molecule type" value="Genomic_DNA"/>
</dbReference>
<evidence type="ECO:0000256" key="4">
    <source>
        <dbReference type="ARBA" id="ARBA00023065"/>
    </source>
</evidence>
<dbReference type="GO" id="GO:0005886">
    <property type="term" value="C:plasma membrane"/>
    <property type="evidence" value="ECO:0007669"/>
    <property type="project" value="UniProtKB-SubCell"/>
</dbReference>
<dbReference type="RefSeq" id="WP_048165728.1">
    <property type="nucleotide sequence ID" value="NZ_CP006019.1"/>
</dbReference>
<keyword evidence="5 7" id="KW-0472">Membrane</keyword>
<dbReference type="eggNOG" id="arCOG00869">
    <property type="taxonomic scope" value="Archaea"/>
</dbReference>
<evidence type="ECO:0000256" key="1">
    <source>
        <dbReference type="ARBA" id="ARBA00005901"/>
    </source>
</evidence>
<keyword evidence="8" id="KW-0175">Coiled coil</keyword>
<dbReference type="InterPro" id="IPR038495">
    <property type="entry name" value="ATPase_E_C"/>
</dbReference>
<comment type="subunit">
    <text evidence="7">Has multiple subunits with at least A(3), B(3), C, D, E, F, H, I and proteolipid K(x).</text>
</comment>
<dbReference type="KEGG" id="ppac:PAP_09410"/>
<dbReference type="HAMAP" id="MF_00311">
    <property type="entry name" value="ATP_synth_E_arch"/>
    <property type="match status" value="1"/>
</dbReference>
<dbReference type="Gene3D" id="3.30.2320.30">
    <property type="entry name" value="ATP synthase, E subunit, C-terminal"/>
    <property type="match status" value="1"/>
</dbReference>
<keyword evidence="7" id="KW-1003">Cell membrane</keyword>
<dbReference type="InterPro" id="IPR028987">
    <property type="entry name" value="ATP_synth_B-like_membr_sf"/>
</dbReference>
<dbReference type="GO" id="GO:0042777">
    <property type="term" value="P:proton motive force-driven plasma membrane ATP synthesis"/>
    <property type="evidence" value="ECO:0007669"/>
    <property type="project" value="UniProtKB-UniRule"/>
</dbReference>
<dbReference type="PANTHER" id="PTHR45715">
    <property type="entry name" value="ATPASE H+-TRANSPORTING V1 SUBUNIT E1A-RELATED"/>
    <property type="match status" value="1"/>
</dbReference>
<name>A0A075M0E7_9EURY</name>